<gene>
    <name evidence="3" type="ORF">WG219_12455</name>
</gene>
<name>A0ABZ2RHI2_ECTME</name>
<keyword evidence="4" id="KW-1185">Reference proteome</keyword>
<feature type="signal peptide" evidence="2">
    <location>
        <begin position="1"/>
        <end position="17"/>
    </location>
</feature>
<sequence length="253" mass="25155">MQKILALTLLFSPLALAQAAIEVSPNAIMRLPAVGTALHVDRLEIADHGTLLVPAGLTDIQVDQLVLGQQARLSFAPGERPLSLQVTTATLGENALITARGAQGNYSKPATAGRDLNLRFGEINSGALVVDARGGKGAPGYVGLAGADGKPGGCTWGQATHGHDGLDGGDGQPGGAGAKVRIEIPQSLAEEQVRVLVEGGPGGDAGQAGQAGKGGDSKGCLLYTTAAGASGKSGQNGRAGEAGAPGSAEIVKF</sequence>
<protein>
    <submittedName>
        <fullName evidence="3">Collagen-like protein</fullName>
    </submittedName>
</protein>
<evidence type="ECO:0000256" key="1">
    <source>
        <dbReference type="SAM" id="MobiDB-lite"/>
    </source>
</evidence>
<keyword evidence="2" id="KW-0732">Signal</keyword>
<feature type="chain" id="PRO_5045585467" evidence="2">
    <location>
        <begin position="18"/>
        <end position="253"/>
    </location>
</feature>
<dbReference type="Proteomes" id="UP001476583">
    <property type="component" value="Chromosome"/>
</dbReference>
<feature type="region of interest" description="Disordered" evidence="1">
    <location>
        <begin position="228"/>
        <end position="253"/>
    </location>
</feature>
<evidence type="ECO:0000313" key="4">
    <source>
        <dbReference type="Proteomes" id="UP001476583"/>
    </source>
</evidence>
<accession>A0ABZ2RHI2</accession>
<evidence type="ECO:0000313" key="3">
    <source>
        <dbReference type="EMBL" id="WXL24156.1"/>
    </source>
</evidence>
<organism evidence="3 4">
    <name type="scientific">Ectopseudomonas mendocina</name>
    <name type="common">Pseudomonas mendocina</name>
    <dbReference type="NCBI Taxonomy" id="300"/>
    <lineage>
        <taxon>Bacteria</taxon>
        <taxon>Pseudomonadati</taxon>
        <taxon>Pseudomonadota</taxon>
        <taxon>Gammaproteobacteria</taxon>
        <taxon>Pseudomonadales</taxon>
        <taxon>Pseudomonadaceae</taxon>
        <taxon>Ectopseudomonas</taxon>
    </lineage>
</organism>
<evidence type="ECO:0000256" key="2">
    <source>
        <dbReference type="SAM" id="SignalP"/>
    </source>
</evidence>
<dbReference type="EMBL" id="CP148074">
    <property type="protein sequence ID" value="WXL24156.1"/>
    <property type="molecule type" value="Genomic_DNA"/>
</dbReference>
<proteinExistence type="predicted"/>
<reference evidence="3 4" key="1">
    <citation type="submission" date="2024-03" db="EMBL/GenBank/DDBJ databases">
        <title>Complete genome of BD2.</title>
        <authorList>
            <person name="Cao G."/>
        </authorList>
    </citation>
    <scope>NUCLEOTIDE SEQUENCE [LARGE SCALE GENOMIC DNA]</scope>
    <source>
        <strain evidence="3 4">BD2</strain>
    </source>
</reference>